<reference evidence="6" key="1">
    <citation type="journal article" date="2015" name="PLoS Genet.">
        <title>Genome Sequence and Transcriptome Analyses of Chrysochromulina tobin: Metabolic Tools for Enhanced Algal Fitness in the Prominent Order Prymnesiales (Haptophyceae).</title>
        <authorList>
            <person name="Hovde B.T."/>
            <person name="Deodato C.R."/>
            <person name="Hunsperger H.M."/>
            <person name="Ryken S.A."/>
            <person name="Yost W."/>
            <person name="Jha R.K."/>
            <person name="Patterson J."/>
            <person name="Monnat R.J. Jr."/>
            <person name="Barlow S.B."/>
            <person name="Starkenburg S.R."/>
            <person name="Cattolico R.A."/>
        </authorList>
    </citation>
    <scope>NUCLEOTIDE SEQUENCE</scope>
    <source>
        <strain evidence="6">CCMP291</strain>
    </source>
</reference>
<dbReference type="CDD" id="cd00839">
    <property type="entry name" value="MPP_PAPs"/>
    <property type="match status" value="1"/>
</dbReference>
<keyword evidence="2" id="KW-0325">Glycoprotein</keyword>
<dbReference type="AlphaFoldDB" id="A0A0M0JQZ9"/>
<gene>
    <name evidence="5" type="ORF">Ctob_014189</name>
</gene>
<keyword evidence="1" id="KW-0732">Signal</keyword>
<evidence type="ECO:0000313" key="5">
    <source>
        <dbReference type="EMBL" id="KOO29011.1"/>
    </source>
</evidence>
<dbReference type="Gene3D" id="3.60.21.10">
    <property type="match status" value="1"/>
</dbReference>
<evidence type="ECO:0000259" key="3">
    <source>
        <dbReference type="Pfam" id="PF00149"/>
    </source>
</evidence>
<dbReference type="Pfam" id="PF00149">
    <property type="entry name" value="Metallophos"/>
    <property type="match status" value="1"/>
</dbReference>
<dbReference type="Proteomes" id="UP000037460">
    <property type="component" value="Unassembled WGS sequence"/>
</dbReference>
<accession>A0A0M0JQZ9</accession>
<dbReference type="InterPro" id="IPR004843">
    <property type="entry name" value="Calcineurin-like_PHP"/>
</dbReference>
<dbReference type="Pfam" id="PF14008">
    <property type="entry name" value="Metallophos_C"/>
    <property type="match status" value="1"/>
</dbReference>
<dbReference type="GO" id="GO:0003993">
    <property type="term" value="F:acid phosphatase activity"/>
    <property type="evidence" value="ECO:0007669"/>
    <property type="project" value="InterPro"/>
</dbReference>
<dbReference type="EMBL" id="JWZX01002476">
    <property type="protein sequence ID" value="KOO29011.1"/>
    <property type="molecule type" value="Genomic_DNA"/>
</dbReference>
<dbReference type="InterPro" id="IPR025733">
    <property type="entry name" value="PAPs_C"/>
</dbReference>
<dbReference type="SUPFAM" id="SSF56300">
    <property type="entry name" value="Metallo-dependent phosphatases"/>
    <property type="match status" value="1"/>
</dbReference>
<evidence type="ECO:0000259" key="4">
    <source>
        <dbReference type="Pfam" id="PF14008"/>
    </source>
</evidence>
<dbReference type="InterPro" id="IPR039331">
    <property type="entry name" value="PAPs-like"/>
</dbReference>
<keyword evidence="6" id="KW-1185">Reference proteome</keyword>
<dbReference type="InterPro" id="IPR029052">
    <property type="entry name" value="Metallo-depent_PP-like"/>
</dbReference>
<dbReference type="OrthoDB" id="45007at2759"/>
<comment type="caution">
    <text evidence="5">The sequence shown here is derived from an EMBL/GenBank/DDBJ whole genome shotgun (WGS) entry which is preliminary data.</text>
</comment>
<evidence type="ECO:0000313" key="6">
    <source>
        <dbReference type="Proteomes" id="UP000037460"/>
    </source>
</evidence>
<protein>
    <submittedName>
        <fullName evidence="5">Diphosphonucleotide phosphatase 1</fullName>
    </submittedName>
</protein>
<organism evidence="5 6">
    <name type="scientific">Chrysochromulina tobinii</name>
    <dbReference type="NCBI Taxonomy" id="1460289"/>
    <lineage>
        <taxon>Eukaryota</taxon>
        <taxon>Haptista</taxon>
        <taxon>Haptophyta</taxon>
        <taxon>Prymnesiophyceae</taxon>
        <taxon>Prymnesiales</taxon>
        <taxon>Chrysochromulinaceae</taxon>
        <taxon>Chrysochromulina</taxon>
    </lineage>
</organism>
<dbReference type="PANTHER" id="PTHR22953">
    <property type="entry name" value="ACID PHOSPHATASE RELATED"/>
    <property type="match status" value="1"/>
</dbReference>
<feature type="domain" description="Purple acid phosphatase C-terminal" evidence="4">
    <location>
        <begin position="233"/>
        <end position="300"/>
    </location>
</feature>
<proteinExistence type="predicted"/>
<sequence>MWRALDQRSRLGDSLDTDLAVHAGDVSYAGMDSAIPFLNVSKYDEWEPLWDVYGLAHQNYTQRRAYQLGIGNHEAWYNWTATTHRYPTAQSDVPAVSGAAPPFWYTFVAGGVHWTMLSTEHDYSPGSVQYTFLDAALAAVDRKVTPWSAVAFHRPMYSSDKSEYGAHIPGCSIQVHLEPLMLRHKVDLVFTGHQHAYERVHPNIAGNVTSMPTPLAGLVDPFGANTAYVRPGAPVHILGGNGGAVQDFGWVDPAPSWSAVRLSSGCDSSGGRHCIPEPRNLLTTYGYVHAEFFNRTHARLHTEMVTKGQPHDGFWIIRADGA</sequence>
<evidence type="ECO:0000256" key="1">
    <source>
        <dbReference type="ARBA" id="ARBA00022729"/>
    </source>
</evidence>
<evidence type="ECO:0000256" key="2">
    <source>
        <dbReference type="ARBA" id="ARBA00023180"/>
    </source>
</evidence>
<name>A0A0M0JQZ9_9EUKA</name>
<feature type="domain" description="Calcineurin-like phosphoesterase" evidence="3">
    <location>
        <begin position="14"/>
        <end position="197"/>
    </location>
</feature>
<dbReference type="PANTHER" id="PTHR22953:SF153">
    <property type="entry name" value="PURPLE ACID PHOSPHATASE"/>
    <property type="match status" value="1"/>
</dbReference>
<dbReference type="InterPro" id="IPR041792">
    <property type="entry name" value="MPP_PAP"/>
</dbReference>